<dbReference type="KEGG" id="ppw:PputW619_4037"/>
<dbReference type="AlphaFoldDB" id="B1JDA9"/>
<feature type="region of interest" description="Disordered" evidence="1">
    <location>
        <begin position="541"/>
        <end position="561"/>
    </location>
</feature>
<sequence>MANNSAATDASQQPLSDPEHDRINLAQVFSHQNRILGRVVRSLRQGAPVSEDAESSIVPMVEVVDGAGADTLEQNSKGRASPVAGPFSIGEASRRRPPLVEHDDYPLGADATPSTEPGHGSRQRGSQTLVAAKAAARDVRLGALLKVGSTAATASTAQEWGEGLGGATGGFAGSVLGAALSKYAGRNAEYGKVVGGFFGEKVGAALGKRVAPHSEPGVLGEVAAPTTTAPSTEAETSQSSLGQGMLTGVSIGSIARAHQSGKQSSAMNWNRLKGWLGKGSPAANDPYPLGADAGPSPTEIGKRAPPWRTVGEVFKEEGKSVLLEAALKAGHTYATAKTAEEAWAGYGGAIGGLGGSVAGAVVLKRILPFVSPSVGTTLGGEVGDKAGTALGGWLARKLSKDEPHPPASTPLPAVSLLASPKPLVTPIPTNELFGLQLGTVTVKRLLSTPELARQKWVAKRSLPQVSLLDTPKHSLTPLPQTAFLEDQVGTRITRHLLAHPAAAQPRAVQPQRPAPVSLLRPASPEALNEAAGDRLFPLRVPPAAPALPDPDGPLPPQAKQSPPIAQHYTFNANLPVTINGCLDDPAVLQRLEAMVQRTLQELISRKAATQLSDPIYA</sequence>
<gene>
    <name evidence="2" type="ordered locus">PputW619_4037</name>
</gene>
<reference evidence="2" key="1">
    <citation type="submission" date="2008-02" db="EMBL/GenBank/DDBJ databases">
        <title>Complete sequence of Psuedomonas putida W619.</title>
        <authorList>
            <consortium name="US DOE Joint Genome Institute"/>
            <person name="Copeland A."/>
            <person name="Lucas S."/>
            <person name="Lapidus A."/>
            <person name="Barry K."/>
            <person name="Detter J.C."/>
            <person name="Glavina del Rio T."/>
            <person name="Dalin E."/>
            <person name="Tice H."/>
            <person name="Pitluck S."/>
            <person name="Chain P."/>
            <person name="Malfatti S."/>
            <person name="Shin M."/>
            <person name="Vergez L."/>
            <person name="Schmutz J."/>
            <person name="Larimer F."/>
            <person name="Land M."/>
            <person name="Hauser L."/>
            <person name="Kyrpides N."/>
            <person name="Kim E."/>
            <person name="Taghavi S."/>
            <person name="Vangronsveld D."/>
            <person name="van der Lelie D."/>
            <person name="Richardson P."/>
        </authorList>
    </citation>
    <scope>NUCLEOTIDE SEQUENCE</scope>
    <source>
        <strain evidence="2">W619</strain>
    </source>
</reference>
<feature type="region of interest" description="Disordered" evidence="1">
    <location>
        <begin position="1"/>
        <end position="21"/>
    </location>
</feature>
<feature type="region of interest" description="Disordered" evidence="1">
    <location>
        <begin position="72"/>
        <end position="127"/>
    </location>
</feature>
<evidence type="ECO:0000313" key="2">
    <source>
        <dbReference type="EMBL" id="ACA74517.1"/>
    </source>
</evidence>
<name>B1JDA9_PSEPW</name>
<feature type="region of interest" description="Disordered" evidence="1">
    <location>
        <begin position="216"/>
        <end position="243"/>
    </location>
</feature>
<feature type="compositionally biased region" description="Polar residues" evidence="1">
    <location>
        <begin position="1"/>
        <end position="15"/>
    </location>
</feature>
<dbReference type="HOGENOM" id="CLU_442701_0_0_6"/>
<protein>
    <submittedName>
        <fullName evidence="2">Pyocin R2_PP, tail length determination protein</fullName>
    </submittedName>
</protein>
<feature type="compositionally biased region" description="Low complexity" evidence="1">
    <location>
        <begin position="223"/>
        <end position="237"/>
    </location>
</feature>
<dbReference type="EMBL" id="CP000949">
    <property type="protein sequence ID" value="ACA74517.1"/>
    <property type="molecule type" value="Genomic_DNA"/>
</dbReference>
<dbReference type="STRING" id="390235.PputW619_4037"/>
<evidence type="ECO:0000256" key="1">
    <source>
        <dbReference type="SAM" id="MobiDB-lite"/>
    </source>
</evidence>
<feature type="compositionally biased region" description="Pro residues" evidence="1">
    <location>
        <begin position="541"/>
        <end position="556"/>
    </location>
</feature>
<organism evidence="2">
    <name type="scientific">Pseudomonas putida (strain W619)</name>
    <dbReference type="NCBI Taxonomy" id="390235"/>
    <lineage>
        <taxon>Bacteria</taxon>
        <taxon>Pseudomonadati</taxon>
        <taxon>Pseudomonadota</taxon>
        <taxon>Gammaproteobacteria</taxon>
        <taxon>Pseudomonadales</taxon>
        <taxon>Pseudomonadaceae</taxon>
        <taxon>Pseudomonas</taxon>
    </lineage>
</organism>
<feature type="compositionally biased region" description="Basic and acidic residues" evidence="1">
    <location>
        <begin position="92"/>
        <end position="105"/>
    </location>
</feature>
<accession>B1JDA9</accession>
<proteinExistence type="predicted"/>